<dbReference type="InterPro" id="IPR051599">
    <property type="entry name" value="Cell_Envelope_Assoc"/>
</dbReference>
<dbReference type="GO" id="GO:0000270">
    <property type="term" value="P:peptidoglycan metabolic process"/>
    <property type="evidence" value="ECO:0007669"/>
    <property type="project" value="TreeGrafter"/>
</dbReference>
<keyword evidence="2" id="KW-1133">Transmembrane helix</keyword>
<feature type="compositionally biased region" description="Low complexity" evidence="1">
    <location>
        <begin position="194"/>
        <end position="213"/>
    </location>
</feature>
<feature type="domain" description="DUF218" evidence="3">
    <location>
        <begin position="228"/>
        <end position="340"/>
    </location>
</feature>
<dbReference type="RefSeq" id="WP_245952260.1">
    <property type="nucleotide sequence ID" value="NZ_QREH01000001.1"/>
</dbReference>
<evidence type="ECO:0000256" key="1">
    <source>
        <dbReference type="SAM" id="MobiDB-lite"/>
    </source>
</evidence>
<dbReference type="CDD" id="cd06259">
    <property type="entry name" value="YdcF-like"/>
    <property type="match status" value="1"/>
</dbReference>
<dbReference type="InterPro" id="IPR003848">
    <property type="entry name" value="DUF218"/>
</dbReference>
<keyword evidence="2" id="KW-0472">Membrane</keyword>
<evidence type="ECO:0000313" key="5">
    <source>
        <dbReference type="Proteomes" id="UP000256727"/>
    </source>
</evidence>
<feature type="transmembrane region" description="Helical" evidence="2">
    <location>
        <begin position="97"/>
        <end position="117"/>
    </location>
</feature>
<dbReference type="AlphaFoldDB" id="A0A3D9LD34"/>
<evidence type="ECO:0000256" key="2">
    <source>
        <dbReference type="SAM" id="Phobius"/>
    </source>
</evidence>
<dbReference type="PANTHER" id="PTHR30336:SF4">
    <property type="entry name" value="ENVELOPE BIOGENESIS FACTOR ELYC"/>
    <property type="match status" value="1"/>
</dbReference>
<accession>A0A3D9LD34</accession>
<protein>
    <submittedName>
        <fullName evidence="4">DUF218 domain-containing protein</fullName>
    </submittedName>
</protein>
<gene>
    <name evidence="4" type="ORF">C8E99_2166</name>
</gene>
<feature type="transmembrane region" description="Helical" evidence="2">
    <location>
        <begin position="123"/>
        <end position="149"/>
    </location>
</feature>
<organism evidence="4 5">
    <name type="scientific">Citricoccus muralis</name>
    <dbReference type="NCBI Taxonomy" id="169134"/>
    <lineage>
        <taxon>Bacteria</taxon>
        <taxon>Bacillati</taxon>
        <taxon>Actinomycetota</taxon>
        <taxon>Actinomycetes</taxon>
        <taxon>Micrococcales</taxon>
        <taxon>Micrococcaceae</taxon>
        <taxon>Citricoccus</taxon>
    </lineage>
</organism>
<name>A0A3D9LD34_9MICC</name>
<keyword evidence="5" id="KW-1185">Reference proteome</keyword>
<reference evidence="4 5" key="1">
    <citation type="submission" date="2018-07" db="EMBL/GenBank/DDBJ databases">
        <title>Sequencing the genomes of 1000 actinobacteria strains.</title>
        <authorList>
            <person name="Klenk H.-P."/>
        </authorList>
    </citation>
    <scope>NUCLEOTIDE SEQUENCE [LARGE SCALE GENOMIC DNA]</scope>
    <source>
        <strain evidence="4 5">DSM 14442</strain>
    </source>
</reference>
<sequence length="377" mass="39936">MIGALLALGCWLLYRKMWRTEPRRLRTAVVLLVGAWFAWGAVVEVIGYFSPEVQALIGLVLLALPFSVLVLAGFLIRNGVQMVRREGRSLGNLLSMLAGLALLALPVAAFLLVATLHPVGIGAAALAFFVSAQVGLSFVTFLVFTVLYARREPRPGADAVVVLGSGLIKGKVTPLLASRLDRGRQAWQAQLAWPPSTSSAPPSTRPTPGTAPGVSVTPGVSMAPPVRGVPLIPSGGQGPDEPRPEAAAMADYLVDHGVPPELVLPEERSRTTEENLRLSREIADGALPQGTRPGHLLVATNEYHAPRAALLSRRIGVDADVVGGDTAGYYVPSAYLREFLAVMVMNKRTQILLAIPGLLLSAGLTALMVMYQLNAGG</sequence>
<evidence type="ECO:0000313" key="4">
    <source>
        <dbReference type="EMBL" id="REE04331.1"/>
    </source>
</evidence>
<dbReference type="InterPro" id="IPR014729">
    <property type="entry name" value="Rossmann-like_a/b/a_fold"/>
</dbReference>
<dbReference type="GO" id="GO:0043164">
    <property type="term" value="P:Gram-negative-bacterium-type cell wall biogenesis"/>
    <property type="evidence" value="ECO:0007669"/>
    <property type="project" value="TreeGrafter"/>
</dbReference>
<proteinExistence type="predicted"/>
<feature type="transmembrane region" description="Helical" evidence="2">
    <location>
        <begin position="55"/>
        <end position="76"/>
    </location>
</feature>
<dbReference type="Pfam" id="PF02698">
    <property type="entry name" value="DUF218"/>
    <property type="match status" value="1"/>
</dbReference>
<comment type="caution">
    <text evidence="4">The sequence shown here is derived from an EMBL/GenBank/DDBJ whole genome shotgun (WGS) entry which is preliminary data.</text>
</comment>
<dbReference type="GO" id="GO:0005886">
    <property type="term" value="C:plasma membrane"/>
    <property type="evidence" value="ECO:0007669"/>
    <property type="project" value="TreeGrafter"/>
</dbReference>
<dbReference type="EMBL" id="QREH01000001">
    <property type="protein sequence ID" value="REE04331.1"/>
    <property type="molecule type" value="Genomic_DNA"/>
</dbReference>
<feature type="transmembrane region" description="Helical" evidence="2">
    <location>
        <begin position="351"/>
        <end position="373"/>
    </location>
</feature>
<keyword evidence="2" id="KW-0812">Transmembrane</keyword>
<dbReference type="Gene3D" id="3.40.50.620">
    <property type="entry name" value="HUPs"/>
    <property type="match status" value="1"/>
</dbReference>
<feature type="transmembrane region" description="Helical" evidence="2">
    <location>
        <begin position="25"/>
        <end position="49"/>
    </location>
</feature>
<dbReference type="PANTHER" id="PTHR30336">
    <property type="entry name" value="INNER MEMBRANE PROTEIN, PROBABLE PERMEASE"/>
    <property type="match status" value="1"/>
</dbReference>
<dbReference type="Proteomes" id="UP000256727">
    <property type="component" value="Unassembled WGS sequence"/>
</dbReference>
<feature type="region of interest" description="Disordered" evidence="1">
    <location>
        <begin position="192"/>
        <end position="244"/>
    </location>
</feature>
<evidence type="ECO:0000259" key="3">
    <source>
        <dbReference type="Pfam" id="PF02698"/>
    </source>
</evidence>